<dbReference type="GO" id="GO:0009245">
    <property type="term" value="P:lipid A biosynthetic process"/>
    <property type="evidence" value="ECO:0007669"/>
    <property type="project" value="UniProtKB-UniRule"/>
</dbReference>
<organism evidence="15 16">
    <name type="scientific">Candidatus Glomeribacter gigasporarum BEG34</name>
    <dbReference type="NCBI Taxonomy" id="1070319"/>
    <lineage>
        <taxon>Bacteria</taxon>
        <taxon>Pseudomonadati</taxon>
        <taxon>Pseudomonadota</taxon>
        <taxon>Betaproteobacteria</taxon>
        <taxon>Burkholderiales</taxon>
        <taxon>Burkholderiaceae</taxon>
        <taxon>Candidatus Glomeribacter</taxon>
    </lineage>
</organism>
<keyword evidence="14" id="KW-0472">Membrane</keyword>
<keyword evidence="16" id="KW-1185">Reference proteome</keyword>
<keyword evidence="5 13" id="KW-0444">Lipid biosynthesis</keyword>
<evidence type="ECO:0000256" key="9">
    <source>
        <dbReference type="ARBA" id="ARBA00022777"/>
    </source>
</evidence>
<dbReference type="PANTHER" id="PTHR42724:SF1">
    <property type="entry name" value="TETRAACYLDISACCHARIDE 4'-KINASE, MITOCHONDRIAL-RELATED"/>
    <property type="match status" value="1"/>
</dbReference>
<keyword evidence="11 13" id="KW-0443">Lipid metabolism</keyword>
<dbReference type="GO" id="GO:0005524">
    <property type="term" value="F:ATP binding"/>
    <property type="evidence" value="ECO:0007669"/>
    <property type="project" value="UniProtKB-UniRule"/>
</dbReference>
<evidence type="ECO:0000256" key="13">
    <source>
        <dbReference type="HAMAP-Rule" id="MF_00409"/>
    </source>
</evidence>
<dbReference type="EMBL" id="CAFB01000047">
    <property type="protein sequence ID" value="CCD29764.1"/>
    <property type="molecule type" value="Genomic_DNA"/>
</dbReference>
<sequence length="325" mass="36154">MQQFLWREWQRRGVFAWILWPLSRIFWIVMTARRASFSAGWRRTFRSAQPVMIVGNLTVGGAGKTPVVIALVEALRKQGFRPGVISRGYGARIKAPRAVTLNADAREVGDEPLLIAQRTGAPVWVCPDRAAAARALCDAHPEINLIISDDGLQHYQLARDVELAVFDERLGGNGWLLPAGPLREPLARARDATLVHAHAARPSWPNTFAFQLRFGDAWQISHPDRRRPLAEFIGARILAAAGIGAPERFFSMLRGIGLTLQTQALPDHFAWQCNPFIKVSADIILVTEKDAVKCRAGGDARFWAVPVHTTLDPRLLTLIMEKIRG</sequence>
<evidence type="ECO:0000256" key="7">
    <source>
        <dbReference type="ARBA" id="ARBA00022679"/>
    </source>
</evidence>
<evidence type="ECO:0000256" key="5">
    <source>
        <dbReference type="ARBA" id="ARBA00022516"/>
    </source>
</evidence>
<gene>
    <name evidence="13 15" type="primary">lpxK</name>
    <name evidence="15" type="ORF">CAGGBEG34_20015</name>
</gene>
<dbReference type="eggNOG" id="COG1663">
    <property type="taxonomic scope" value="Bacteria"/>
</dbReference>
<keyword evidence="14" id="KW-0812">Transmembrane</keyword>
<dbReference type="InterPro" id="IPR027417">
    <property type="entry name" value="P-loop_NTPase"/>
</dbReference>
<feature type="transmembrane region" description="Helical" evidence="14">
    <location>
        <begin position="14"/>
        <end position="32"/>
    </location>
</feature>
<dbReference type="InterPro" id="IPR003758">
    <property type="entry name" value="LpxK"/>
</dbReference>
<dbReference type="EC" id="2.7.1.130" evidence="3 13"/>
<protein>
    <recommendedName>
        <fullName evidence="4 13">Tetraacyldisaccharide 4'-kinase</fullName>
        <ecNumber evidence="3 13">2.7.1.130</ecNumber>
    </recommendedName>
    <alternativeName>
        <fullName evidence="12 13">Lipid A 4'-kinase</fullName>
    </alternativeName>
</protein>
<keyword evidence="7 13" id="KW-0808">Transferase</keyword>
<comment type="caution">
    <text evidence="15">The sequence shown here is derived from an EMBL/GenBank/DDBJ whole genome shotgun (WGS) entry which is preliminary data.</text>
</comment>
<evidence type="ECO:0000256" key="10">
    <source>
        <dbReference type="ARBA" id="ARBA00022840"/>
    </source>
</evidence>
<comment type="pathway">
    <text evidence="2 13">Glycolipid biosynthesis; lipid IV(A) biosynthesis; lipid IV(A) from (3R)-3-hydroxytetradecanoyl-[acyl-carrier-protein] and UDP-N-acetyl-alpha-D-glucosamine: step 6/6.</text>
</comment>
<dbReference type="PANTHER" id="PTHR42724">
    <property type="entry name" value="TETRAACYLDISACCHARIDE 4'-KINASE"/>
    <property type="match status" value="1"/>
</dbReference>
<keyword evidence="6 13" id="KW-0441">Lipid A biosynthesis</keyword>
<accession>G2JAG2</accession>
<keyword evidence="8 13" id="KW-0547">Nucleotide-binding</keyword>
<dbReference type="GO" id="GO:0009029">
    <property type="term" value="F:lipid-A 4'-kinase activity"/>
    <property type="evidence" value="ECO:0007669"/>
    <property type="project" value="UniProtKB-UniRule"/>
</dbReference>
<comment type="function">
    <text evidence="1 13">Transfers the gamma-phosphate of ATP to the 4'-position of a tetraacyldisaccharide 1-phosphate intermediate (termed DS-1-P) to form tetraacyldisaccharide 1,4'-bis-phosphate (lipid IVA).</text>
</comment>
<dbReference type="CDD" id="cd01983">
    <property type="entry name" value="SIMIBI"/>
    <property type="match status" value="1"/>
</dbReference>
<dbReference type="GO" id="GO:0005886">
    <property type="term" value="C:plasma membrane"/>
    <property type="evidence" value="ECO:0007669"/>
    <property type="project" value="TreeGrafter"/>
</dbReference>
<evidence type="ECO:0000256" key="2">
    <source>
        <dbReference type="ARBA" id="ARBA00004870"/>
    </source>
</evidence>
<keyword evidence="14" id="KW-1133">Transmembrane helix</keyword>
<feature type="binding site" evidence="13">
    <location>
        <begin position="58"/>
        <end position="65"/>
    </location>
    <ligand>
        <name>ATP</name>
        <dbReference type="ChEBI" id="CHEBI:30616"/>
    </ligand>
</feature>
<name>G2JAG2_9BURK</name>
<evidence type="ECO:0000313" key="16">
    <source>
        <dbReference type="Proteomes" id="UP000054051"/>
    </source>
</evidence>
<dbReference type="Pfam" id="PF02606">
    <property type="entry name" value="LpxK"/>
    <property type="match status" value="1"/>
</dbReference>
<evidence type="ECO:0000256" key="14">
    <source>
        <dbReference type="SAM" id="Phobius"/>
    </source>
</evidence>
<dbReference type="Proteomes" id="UP000054051">
    <property type="component" value="Unassembled WGS sequence"/>
</dbReference>
<dbReference type="AlphaFoldDB" id="G2JAG2"/>
<comment type="catalytic activity">
    <reaction evidence="13">
        <text>a lipid A disaccharide + ATP = a lipid IVA + ADP + H(+)</text>
        <dbReference type="Rhea" id="RHEA:67840"/>
        <dbReference type="ChEBI" id="CHEBI:15378"/>
        <dbReference type="ChEBI" id="CHEBI:30616"/>
        <dbReference type="ChEBI" id="CHEBI:176343"/>
        <dbReference type="ChEBI" id="CHEBI:176425"/>
        <dbReference type="ChEBI" id="CHEBI:456216"/>
        <dbReference type="EC" id="2.7.1.130"/>
    </reaction>
</comment>
<dbReference type="HAMAP" id="MF_00409">
    <property type="entry name" value="LpxK"/>
    <property type="match status" value="1"/>
</dbReference>
<keyword evidence="10 13" id="KW-0067">ATP-binding</keyword>
<proteinExistence type="inferred from homology"/>
<dbReference type="SUPFAM" id="SSF52540">
    <property type="entry name" value="P-loop containing nucleoside triphosphate hydrolases"/>
    <property type="match status" value="1"/>
</dbReference>
<evidence type="ECO:0000256" key="4">
    <source>
        <dbReference type="ARBA" id="ARBA00016436"/>
    </source>
</evidence>
<comment type="similarity">
    <text evidence="13">Belongs to the LpxK family.</text>
</comment>
<reference evidence="15 16" key="1">
    <citation type="submission" date="2011-08" db="EMBL/GenBank/DDBJ databases">
        <title>The genome of the obligate endobacterium of an arbuscular mycorrhizal fungus reveals an interphylum network of nutritional interactions.</title>
        <authorList>
            <person name="Ghignone S."/>
            <person name="Salvioli A."/>
            <person name="Anca I."/>
            <person name="Lumini E."/>
            <person name="Ortu G."/>
            <person name="Petiti L."/>
            <person name="Cruveiller S."/>
            <person name="Bianciotto V."/>
            <person name="Piffanelli P."/>
            <person name="Lanfranco L."/>
            <person name="Bonfante P."/>
        </authorList>
    </citation>
    <scope>NUCLEOTIDE SEQUENCE [LARGE SCALE GENOMIC DNA]</scope>
    <source>
        <strain evidence="15 16">BEG34</strain>
    </source>
</reference>
<evidence type="ECO:0000256" key="8">
    <source>
        <dbReference type="ARBA" id="ARBA00022741"/>
    </source>
</evidence>
<evidence type="ECO:0000256" key="6">
    <source>
        <dbReference type="ARBA" id="ARBA00022556"/>
    </source>
</evidence>
<dbReference type="NCBIfam" id="TIGR00682">
    <property type="entry name" value="lpxK"/>
    <property type="match status" value="1"/>
</dbReference>
<dbReference type="STRING" id="1070319.CAGGBEG34_20015"/>
<evidence type="ECO:0000256" key="3">
    <source>
        <dbReference type="ARBA" id="ARBA00012071"/>
    </source>
</evidence>
<evidence type="ECO:0000313" key="15">
    <source>
        <dbReference type="EMBL" id="CCD29764.1"/>
    </source>
</evidence>
<keyword evidence="9 13" id="KW-0418">Kinase</keyword>
<evidence type="ECO:0000256" key="12">
    <source>
        <dbReference type="ARBA" id="ARBA00029757"/>
    </source>
</evidence>
<dbReference type="GO" id="GO:0009244">
    <property type="term" value="P:lipopolysaccharide core region biosynthetic process"/>
    <property type="evidence" value="ECO:0007669"/>
    <property type="project" value="TreeGrafter"/>
</dbReference>
<evidence type="ECO:0000256" key="1">
    <source>
        <dbReference type="ARBA" id="ARBA00002274"/>
    </source>
</evidence>
<dbReference type="UniPathway" id="UPA00359">
    <property type="reaction ID" value="UER00482"/>
</dbReference>
<evidence type="ECO:0000256" key="11">
    <source>
        <dbReference type="ARBA" id="ARBA00023098"/>
    </source>
</evidence>